<dbReference type="Proteomes" id="UP001595767">
    <property type="component" value="Unassembled WGS sequence"/>
</dbReference>
<comment type="caution">
    <text evidence="1">The sequence shown here is derived from an EMBL/GenBank/DDBJ whole genome shotgun (WGS) entry which is preliminary data.</text>
</comment>
<protein>
    <submittedName>
        <fullName evidence="1">Uncharacterized protein</fullName>
    </submittedName>
</protein>
<evidence type="ECO:0000313" key="1">
    <source>
        <dbReference type="EMBL" id="MFC4124964.1"/>
    </source>
</evidence>
<proteinExistence type="predicted"/>
<sequence>MSLTDSRPRQICLPTGTSPSGRRAVAWCACGYRTTPRVDRDRALAALLTEHGWTTPVCALCERTHDGPPEVLLRQVEIRDDPDGGQYLVCRGVPRSCLDAGAQLQLRLDRAVSDSWGIEMPRPRLRVIHGGGSDQVLHAHDR</sequence>
<gene>
    <name evidence="1" type="ORF">ACFOW8_08500</name>
</gene>
<evidence type="ECO:0000313" key="2">
    <source>
        <dbReference type="Proteomes" id="UP001595767"/>
    </source>
</evidence>
<reference evidence="2" key="1">
    <citation type="journal article" date="2019" name="Int. J. Syst. Evol. Microbiol.">
        <title>The Global Catalogue of Microorganisms (GCM) 10K type strain sequencing project: providing services to taxonomists for standard genome sequencing and annotation.</title>
        <authorList>
            <consortium name="The Broad Institute Genomics Platform"/>
            <consortium name="The Broad Institute Genome Sequencing Center for Infectious Disease"/>
            <person name="Wu L."/>
            <person name="Ma J."/>
        </authorList>
    </citation>
    <scope>NUCLEOTIDE SEQUENCE [LARGE SCALE GENOMIC DNA]</scope>
    <source>
        <strain evidence="2">CGMCC 4.7204</strain>
    </source>
</reference>
<name>A0ABV8L3W1_9NOCA</name>
<organism evidence="1 2">
    <name type="scientific">Nocardia rhizosphaerae</name>
    <dbReference type="NCBI Taxonomy" id="1691571"/>
    <lineage>
        <taxon>Bacteria</taxon>
        <taxon>Bacillati</taxon>
        <taxon>Actinomycetota</taxon>
        <taxon>Actinomycetes</taxon>
        <taxon>Mycobacteriales</taxon>
        <taxon>Nocardiaceae</taxon>
        <taxon>Nocardia</taxon>
    </lineage>
</organism>
<dbReference type="EMBL" id="JBHSBA010000003">
    <property type="protein sequence ID" value="MFC4124964.1"/>
    <property type="molecule type" value="Genomic_DNA"/>
</dbReference>
<keyword evidence="2" id="KW-1185">Reference proteome</keyword>
<dbReference type="RefSeq" id="WP_378547925.1">
    <property type="nucleotide sequence ID" value="NZ_JBHSBA010000003.1"/>
</dbReference>
<accession>A0ABV8L3W1</accession>